<evidence type="ECO:0000313" key="2">
    <source>
        <dbReference type="EMBL" id="CAH9137779.1"/>
    </source>
</evidence>
<dbReference type="InterPro" id="IPR054722">
    <property type="entry name" value="PolX-like_BBD"/>
</dbReference>
<dbReference type="AlphaFoldDB" id="A0AAV0FRG5"/>
<reference evidence="2" key="1">
    <citation type="submission" date="2022-07" db="EMBL/GenBank/DDBJ databases">
        <authorList>
            <person name="Macas J."/>
            <person name="Novak P."/>
            <person name="Neumann P."/>
        </authorList>
    </citation>
    <scope>NUCLEOTIDE SEQUENCE</scope>
</reference>
<protein>
    <recommendedName>
        <fullName evidence="1">Retrovirus-related Pol polyprotein from transposon TNT 1-94-like beta-barrel domain-containing protein</fullName>
    </recommendedName>
</protein>
<proteinExistence type="predicted"/>
<name>A0AAV0FRG5_9ASTE</name>
<sequence length="151" mass="16882">MSGSGQERSKDLFPRKGGQFLTNFDNSVQNYVSFIPESFYAQGDDCAWWIDSGATSHVCKDKGWFEDLELMEVGSFLRMGEESMAPILGKGVVDLEFTPGKTITLFDVLYVLKVRKNLVSGSMLNNLGFKLAIESDKYILSKCGVFVGFEY</sequence>
<keyword evidence="3" id="KW-1185">Reference proteome</keyword>
<feature type="domain" description="Retrovirus-related Pol polyprotein from transposon TNT 1-94-like beta-barrel" evidence="1">
    <location>
        <begin position="48"/>
        <end position="129"/>
    </location>
</feature>
<evidence type="ECO:0000259" key="1">
    <source>
        <dbReference type="Pfam" id="PF22936"/>
    </source>
</evidence>
<dbReference type="PANTHER" id="PTHR47592:SF29">
    <property type="entry name" value="ZINC FINGER, CCHC-TYPE"/>
    <property type="match status" value="1"/>
</dbReference>
<gene>
    <name evidence="2" type="ORF">CEPIT_LOCUS36292</name>
</gene>
<evidence type="ECO:0000313" key="3">
    <source>
        <dbReference type="Proteomes" id="UP001152523"/>
    </source>
</evidence>
<organism evidence="2 3">
    <name type="scientific">Cuscuta epithymum</name>
    <dbReference type="NCBI Taxonomy" id="186058"/>
    <lineage>
        <taxon>Eukaryota</taxon>
        <taxon>Viridiplantae</taxon>
        <taxon>Streptophyta</taxon>
        <taxon>Embryophyta</taxon>
        <taxon>Tracheophyta</taxon>
        <taxon>Spermatophyta</taxon>
        <taxon>Magnoliopsida</taxon>
        <taxon>eudicotyledons</taxon>
        <taxon>Gunneridae</taxon>
        <taxon>Pentapetalae</taxon>
        <taxon>asterids</taxon>
        <taxon>lamiids</taxon>
        <taxon>Solanales</taxon>
        <taxon>Convolvulaceae</taxon>
        <taxon>Cuscuteae</taxon>
        <taxon>Cuscuta</taxon>
        <taxon>Cuscuta subgen. Cuscuta</taxon>
    </lineage>
</organism>
<dbReference type="PANTHER" id="PTHR47592">
    <property type="entry name" value="PBF68 PROTEIN"/>
    <property type="match status" value="1"/>
</dbReference>
<accession>A0AAV0FRG5</accession>
<comment type="caution">
    <text evidence="2">The sequence shown here is derived from an EMBL/GenBank/DDBJ whole genome shotgun (WGS) entry which is preliminary data.</text>
</comment>
<dbReference type="EMBL" id="CAMAPF010001001">
    <property type="protein sequence ID" value="CAH9137779.1"/>
    <property type="molecule type" value="Genomic_DNA"/>
</dbReference>
<dbReference type="Pfam" id="PF22936">
    <property type="entry name" value="Pol_BBD"/>
    <property type="match status" value="1"/>
</dbReference>
<dbReference type="Proteomes" id="UP001152523">
    <property type="component" value="Unassembled WGS sequence"/>
</dbReference>